<feature type="region of interest" description="Disordered" evidence="1">
    <location>
        <begin position="1"/>
        <end position="31"/>
    </location>
</feature>
<dbReference type="Proteomes" id="UP000199707">
    <property type="component" value="Unassembled WGS sequence"/>
</dbReference>
<gene>
    <name evidence="3" type="ORF">SAMN02799620_02016</name>
</gene>
<organism evidence="3 4">
    <name type="scientific">Mycolicibacterium fluoranthenivorans</name>
    <dbReference type="NCBI Taxonomy" id="258505"/>
    <lineage>
        <taxon>Bacteria</taxon>
        <taxon>Bacillati</taxon>
        <taxon>Actinomycetota</taxon>
        <taxon>Actinomycetes</taxon>
        <taxon>Mycobacteriales</taxon>
        <taxon>Mycobacteriaceae</taxon>
        <taxon>Mycolicibacterium</taxon>
    </lineage>
</organism>
<feature type="transmembrane region" description="Helical" evidence="2">
    <location>
        <begin position="52"/>
        <end position="71"/>
    </location>
</feature>
<keyword evidence="2" id="KW-1133">Transmembrane helix</keyword>
<keyword evidence="2" id="KW-0472">Membrane</keyword>
<accession>A0A1G4W2E6</accession>
<feature type="transmembrane region" description="Helical" evidence="2">
    <location>
        <begin position="139"/>
        <end position="163"/>
    </location>
</feature>
<dbReference type="AlphaFoldDB" id="A0A1G4W2E6"/>
<dbReference type="RefSeq" id="WP_139169904.1">
    <property type="nucleotide sequence ID" value="NZ_FMUB01000004.1"/>
</dbReference>
<evidence type="ECO:0000256" key="1">
    <source>
        <dbReference type="SAM" id="MobiDB-lite"/>
    </source>
</evidence>
<evidence type="ECO:0000256" key="2">
    <source>
        <dbReference type="SAM" id="Phobius"/>
    </source>
</evidence>
<dbReference type="EMBL" id="FMUB01000004">
    <property type="protein sequence ID" value="SCX15203.1"/>
    <property type="molecule type" value="Genomic_DNA"/>
</dbReference>
<reference evidence="4" key="1">
    <citation type="submission" date="2016-10" db="EMBL/GenBank/DDBJ databases">
        <authorList>
            <person name="Varghese N."/>
            <person name="Submissions S."/>
        </authorList>
    </citation>
    <scope>NUCLEOTIDE SEQUENCE [LARGE SCALE GENOMIC DNA]</scope>
    <source>
        <strain evidence="4">UNC267MFSha1.1M11</strain>
    </source>
</reference>
<feature type="transmembrane region" description="Helical" evidence="2">
    <location>
        <begin position="175"/>
        <end position="199"/>
    </location>
</feature>
<feature type="transmembrane region" description="Helical" evidence="2">
    <location>
        <begin position="105"/>
        <end position="132"/>
    </location>
</feature>
<protein>
    <submittedName>
        <fullName evidence="3">Uncharacterized protein</fullName>
    </submittedName>
</protein>
<evidence type="ECO:0000313" key="4">
    <source>
        <dbReference type="Proteomes" id="UP000199707"/>
    </source>
</evidence>
<dbReference type="STRING" id="1502745.SAMN02799620_02016"/>
<evidence type="ECO:0000313" key="3">
    <source>
        <dbReference type="EMBL" id="SCX15203.1"/>
    </source>
</evidence>
<feature type="compositionally biased region" description="Basic and acidic residues" evidence="1">
    <location>
        <begin position="1"/>
        <end position="23"/>
    </location>
</feature>
<proteinExistence type="predicted"/>
<sequence>MAQSSKDPKPKPDRWDSHPRMVERVPASTGPSWLQSIRDTGAGSVVRGSSRWIAGLAILGTAGGLVLSPYLEWGRATTYDFTATMSGIGSVSVQLKGSPRASDTIIGSTAVGVPAVFLGLVALVAGGAFLWTAWRTASALVSAIAGGLAFVLCLVNAINIAGIMKPMTGPADFQVGVGLVLACVLAFALTALGVTAFVLERISMASPPAAGDHDGPKQGHAS</sequence>
<keyword evidence="2" id="KW-0812">Transmembrane</keyword>
<name>A0A1G4W2E6_9MYCO</name>